<dbReference type="Pfam" id="PF00028">
    <property type="entry name" value="Cadherin"/>
    <property type="match status" value="1"/>
</dbReference>
<dbReference type="Pfam" id="PF13306">
    <property type="entry name" value="LRR_5"/>
    <property type="match status" value="2"/>
</dbReference>
<dbReference type="Gene3D" id="2.60.220.30">
    <property type="match status" value="1"/>
</dbReference>
<dbReference type="PROSITE" id="PS51272">
    <property type="entry name" value="SLH"/>
    <property type="match status" value="3"/>
</dbReference>
<dbReference type="GO" id="GO:0007156">
    <property type="term" value="P:homophilic cell adhesion via plasma membrane adhesion molecules"/>
    <property type="evidence" value="ECO:0007669"/>
    <property type="project" value="InterPro"/>
</dbReference>
<comment type="caution">
    <text evidence="6">The sequence shown here is derived from an EMBL/GenBank/DDBJ whole genome shotgun (WGS) entry which is preliminary data.</text>
</comment>
<dbReference type="InterPro" id="IPR026906">
    <property type="entry name" value="LRR_5"/>
</dbReference>
<protein>
    <submittedName>
        <fullName evidence="6">Leucine-rich repeat protein</fullName>
    </submittedName>
</protein>
<dbReference type="PANTHER" id="PTHR45661">
    <property type="entry name" value="SURFACE ANTIGEN"/>
    <property type="match status" value="1"/>
</dbReference>
<dbReference type="AlphaFoldDB" id="A0A845LBD7"/>
<dbReference type="PANTHER" id="PTHR45661:SF3">
    <property type="entry name" value="IG-LIKE DOMAIN-CONTAINING PROTEIN"/>
    <property type="match status" value="1"/>
</dbReference>
<feature type="domain" description="Cadherin" evidence="4">
    <location>
        <begin position="518"/>
        <end position="613"/>
    </location>
</feature>
<evidence type="ECO:0000313" key="7">
    <source>
        <dbReference type="Proteomes" id="UP000471031"/>
    </source>
</evidence>
<keyword evidence="2" id="KW-0677">Repeat</keyword>
<sequence length="1237" mass="130020">MLAIDRHKRLIIKTLFSLLFTLLLFQTYPTMSQADDHYDGPYTYTVSTDNKATITRYAGSGGAIAIPDKFVDSTNEYPVVAIGSQAFINKSSITTLSIPEGVTAIGDLAFYGCGALTSVTLPGTLTSIGSYAFAYDYQLANVTIPANVESIGESAFGCCFALTAFNVDSANGAFATDDGVLYDHSKTRLIAYPCGKTGSSFAVPDGVTSIEGGAFLGNRHLSTWAFPGSLRTIGDSAFVNCFNLATISLPNSVTTIGEMLFENCSNLTSVTLPNRITSIGVHAFNNCPLLTNVDIPDSVTRIGWGAFYKCSRLTSITIPNGVTVIDDSTFFGCTNLKNVTLPDNVTTIGKDAFKNCSRLPSVTLPSRLSSIGSNAFAGCTALSTVKFTGNAPSTGAGAFANCNADFKVYYPSDASGYSSYGYTTVPCYRVYYDGNANSGGSAPADSHIYQPGEQPTVLGNTGVLVKRGYTFDGWNTQADGRGDHYGAGDTLTVSSANLRLFAQWTGHAPTDIHLTSDSINENQPPNAMVGAFSADDTDESDSDSAVTFTYELVSGYGDNHCFSVDTNLLKTVAPFDYETKNSYDIRVRATDLANLSSEKSFTVTVNNVVEPNEVSGQVKSGFEDTPLPFTVTDFVYGNADIHLLDHIQLVSLPAHGVLSLNDSAVTVADRVYKSDLNHLVFTPDHDWYGLTSLSWQGSDGSDTTGPFLLSLVIAPVNDAPVAADGTVTTTSGTAASGMLAATDVDGDPLTYPIVAQGSKGTVHITGGAVNAYTYTANPGATGTDAFTFQASDGQADSNIATVHVTILPSTNADLSSLSLSAGTLSPAFAANITNYSTGVDYGVTQLTVSATPSDPCASVSGFTVSNAVYSQEVTLNIGNNVLPIVVTAQDGISQKTYTLTLTRSPKSGGGGGHSSSPSPTAASESSKTVSSHASATVSYGDLAGVEIPAGAVAETVQIRIIQVDAPSLIPADNNLVSAIFEFLKDTEGKFEKPVIITLKFDPSAIGKEQTPAICYYDEKEKTWVAVGGTVDGDRISVAVDHFTKFAVLATTVKPAPAVESPGGAIADIANHWAKESIEALLAKKAISGYPDGDFRPDNRITRAEFAAIIVKAFHLQQKSGKSFNDTADHWANPFVTTANADGILNGYDNDCFGPDEPITREQMAVMVVKAAKLQAATDPARFADDGKISSWAKNSINTAVKNNLISGYPDGAFQPQGNATRAEAAALIVKALQIAKS</sequence>
<dbReference type="Gene3D" id="2.60.40.60">
    <property type="entry name" value="Cadherins"/>
    <property type="match status" value="1"/>
</dbReference>
<dbReference type="Gene3D" id="2.60.40.4270">
    <property type="entry name" value="Listeria-Bacteroides repeat domain"/>
    <property type="match status" value="1"/>
</dbReference>
<dbReference type="EMBL" id="WXEX01000011">
    <property type="protein sequence ID" value="MZP43982.1"/>
    <property type="molecule type" value="Genomic_DNA"/>
</dbReference>
<feature type="region of interest" description="Disordered" evidence="3">
    <location>
        <begin position="901"/>
        <end position="927"/>
    </location>
</feature>
<accession>A0A845LBD7</accession>
<dbReference type="InterPro" id="IPR015919">
    <property type="entry name" value="Cadherin-like_sf"/>
</dbReference>
<dbReference type="InterPro" id="IPR042229">
    <property type="entry name" value="Listeria/Bacterioides_rpt_sf"/>
</dbReference>
<dbReference type="Pfam" id="PF09479">
    <property type="entry name" value="Flg_new"/>
    <property type="match status" value="1"/>
</dbReference>
<proteinExistence type="predicted"/>
<dbReference type="OrthoDB" id="2112962at2"/>
<dbReference type="SMART" id="SM00112">
    <property type="entry name" value="CA"/>
    <property type="match status" value="1"/>
</dbReference>
<keyword evidence="7" id="KW-1185">Reference proteome</keyword>
<evidence type="ECO:0000256" key="2">
    <source>
        <dbReference type="ARBA" id="ARBA00022737"/>
    </source>
</evidence>
<dbReference type="InterPro" id="IPR013378">
    <property type="entry name" value="InlB-like_B-rpt"/>
</dbReference>
<feature type="domain" description="SLH" evidence="5">
    <location>
        <begin position="1179"/>
        <end position="1237"/>
    </location>
</feature>
<evidence type="ECO:0000256" key="3">
    <source>
        <dbReference type="SAM" id="MobiDB-lite"/>
    </source>
</evidence>
<dbReference type="InterPro" id="IPR053139">
    <property type="entry name" value="Surface_bspA-like"/>
</dbReference>
<dbReference type="InterPro" id="IPR002126">
    <property type="entry name" value="Cadherin-like_dom"/>
</dbReference>
<dbReference type="CDD" id="cd11304">
    <property type="entry name" value="Cadherin_repeat"/>
    <property type="match status" value="1"/>
</dbReference>
<dbReference type="Gene3D" id="2.60.40.3440">
    <property type="match status" value="1"/>
</dbReference>
<evidence type="ECO:0000256" key="1">
    <source>
        <dbReference type="ARBA" id="ARBA00004196"/>
    </source>
</evidence>
<dbReference type="InterPro" id="IPR032675">
    <property type="entry name" value="LRR_dom_sf"/>
</dbReference>
<feature type="compositionally biased region" description="Low complexity" evidence="3">
    <location>
        <begin position="914"/>
        <end position="927"/>
    </location>
</feature>
<dbReference type="Proteomes" id="UP000471031">
    <property type="component" value="Unassembled WGS sequence"/>
</dbReference>
<dbReference type="GO" id="GO:0005509">
    <property type="term" value="F:calcium ion binding"/>
    <property type="evidence" value="ECO:0007669"/>
    <property type="project" value="InterPro"/>
</dbReference>
<dbReference type="SUPFAM" id="SSF52058">
    <property type="entry name" value="L domain-like"/>
    <property type="match status" value="2"/>
</dbReference>
<gene>
    <name evidence="6" type="ORF">GTO89_13165</name>
</gene>
<organism evidence="6 7">
    <name type="scientific">Heliomicrobium gestii</name>
    <name type="common">Heliobacterium gestii</name>
    <dbReference type="NCBI Taxonomy" id="2699"/>
    <lineage>
        <taxon>Bacteria</taxon>
        <taxon>Bacillati</taxon>
        <taxon>Bacillota</taxon>
        <taxon>Clostridia</taxon>
        <taxon>Eubacteriales</taxon>
        <taxon>Heliobacteriaceae</taxon>
        <taxon>Heliomicrobium</taxon>
    </lineage>
</organism>
<dbReference type="GO" id="GO:0016020">
    <property type="term" value="C:membrane"/>
    <property type="evidence" value="ECO:0007669"/>
    <property type="project" value="InterPro"/>
</dbReference>
<dbReference type="SUPFAM" id="SSF49313">
    <property type="entry name" value="Cadherin-like"/>
    <property type="match status" value="1"/>
</dbReference>
<dbReference type="Pfam" id="PF17963">
    <property type="entry name" value="Big_9"/>
    <property type="match status" value="1"/>
</dbReference>
<dbReference type="Gene3D" id="3.80.10.10">
    <property type="entry name" value="Ribonuclease Inhibitor"/>
    <property type="match status" value="2"/>
</dbReference>
<comment type="subcellular location">
    <subcellularLocation>
        <location evidence="1">Cell envelope</location>
    </subcellularLocation>
</comment>
<feature type="domain" description="SLH" evidence="5">
    <location>
        <begin position="1060"/>
        <end position="1123"/>
    </location>
</feature>
<dbReference type="Pfam" id="PF00395">
    <property type="entry name" value="SLH"/>
    <property type="match status" value="3"/>
</dbReference>
<dbReference type="GO" id="GO:0030313">
    <property type="term" value="C:cell envelope"/>
    <property type="evidence" value="ECO:0007669"/>
    <property type="project" value="UniProtKB-SubCell"/>
</dbReference>
<dbReference type="Pfam" id="PF12733">
    <property type="entry name" value="Cadherin-like"/>
    <property type="match status" value="1"/>
</dbReference>
<dbReference type="PROSITE" id="PS50268">
    <property type="entry name" value="CADHERIN_2"/>
    <property type="match status" value="1"/>
</dbReference>
<evidence type="ECO:0000259" key="5">
    <source>
        <dbReference type="PROSITE" id="PS51272"/>
    </source>
</evidence>
<name>A0A845LBD7_HELGE</name>
<dbReference type="InterPro" id="IPR001119">
    <property type="entry name" value="SLH_dom"/>
</dbReference>
<evidence type="ECO:0000259" key="4">
    <source>
        <dbReference type="PROSITE" id="PS50268"/>
    </source>
</evidence>
<reference evidence="6 7" key="1">
    <citation type="submission" date="2020-01" db="EMBL/GenBank/DDBJ databases">
        <title>Whole genome sequence of Heliobacterium gestii DSM 11169.</title>
        <authorList>
            <person name="Kyndt J.A."/>
            <person name="Meyer T.E."/>
        </authorList>
    </citation>
    <scope>NUCLEOTIDE SEQUENCE [LARGE SCALE GENOMIC DNA]</scope>
    <source>
        <strain evidence="6 7">DSM 11169</strain>
    </source>
</reference>
<dbReference type="RefSeq" id="WP_161262545.1">
    <property type="nucleotide sequence ID" value="NZ_JAFBDC010000010.1"/>
</dbReference>
<feature type="domain" description="SLH" evidence="5">
    <location>
        <begin position="1124"/>
        <end position="1178"/>
    </location>
</feature>
<evidence type="ECO:0000313" key="6">
    <source>
        <dbReference type="EMBL" id="MZP43982.1"/>
    </source>
</evidence>
<dbReference type="InterPro" id="IPR025883">
    <property type="entry name" value="Cadherin-like_domain"/>
</dbReference>